<gene>
    <name evidence="1" type="ORF">DSM3645_14525</name>
</gene>
<dbReference type="EMBL" id="AANZ01000008">
    <property type="protein sequence ID" value="EAQ80569.1"/>
    <property type="molecule type" value="Genomic_DNA"/>
</dbReference>
<name>A3ZSA9_9BACT</name>
<dbReference type="eggNOG" id="ENOG502Z7VR">
    <property type="taxonomic scope" value="Bacteria"/>
</dbReference>
<dbReference type="HOGENOM" id="CLU_037715_0_0_0"/>
<dbReference type="NCBIfam" id="TIGR03187">
    <property type="entry name" value="DGQHR"/>
    <property type="match status" value="1"/>
</dbReference>
<reference evidence="1 2" key="1">
    <citation type="submission" date="2006-02" db="EMBL/GenBank/DDBJ databases">
        <authorList>
            <person name="Amann R."/>
            <person name="Ferriera S."/>
            <person name="Johnson J."/>
            <person name="Kravitz S."/>
            <person name="Halpern A."/>
            <person name="Remington K."/>
            <person name="Beeson K."/>
            <person name="Tran B."/>
            <person name="Rogers Y.-H."/>
            <person name="Friedman R."/>
            <person name="Venter J.C."/>
        </authorList>
    </citation>
    <scope>NUCLEOTIDE SEQUENCE [LARGE SCALE GENOMIC DNA]</scope>
    <source>
        <strain evidence="1 2">DSM 3645</strain>
    </source>
</reference>
<dbReference type="InterPro" id="IPR017601">
    <property type="entry name" value="DGQHR-contain_dom"/>
</dbReference>
<protein>
    <recommendedName>
        <fullName evidence="3">DGQHR domain-containing protein</fullName>
    </recommendedName>
</protein>
<dbReference type="AlphaFoldDB" id="A3ZSA9"/>
<proteinExistence type="predicted"/>
<evidence type="ECO:0008006" key="3">
    <source>
        <dbReference type="Google" id="ProtNLM"/>
    </source>
</evidence>
<evidence type="ECO:0000313" key="2">
    <source>
        <dbReference type="Proteomes" id="UP000004358"/>
    </source>
</evidence>
<dbReference type="Pfam" id="PF14072">
    <property type="entry name" value="DndB"/>
    <property type="match status" value="1"/>
</dbReference>
<dbReference type="OrthoDB" id="237364at2"/>
<organism evidence="1 2">
    <name type="scientific">Blastopirellula marina DSM 3645</name>
    <dbReference type="NCBI Taxonomy" id="314230"/>
    <lineage>
        <taxon>Bacteria</taxon>
        <taxon>Pseudomonadati</taxon>
        <taxon>Planctomycetota</taxon>
        <taxon>Planctomycetia</taxon>
        <taxon>Pirellulales</taxon>
        <taxon>Pirellulaceae</taxon>
        <taxon>Blastopirellula</taxon>
    </lineage>
</organism>
<accession>A3ZSA9</accession>
<dbReference type="CDD" id="cd16413">
    <property type="entry name" value="DGQHR_domain"/>
    <property type="match status" value="1"/>
</dbReference>
<evidence type="ECO:0000313" key="1">
    <source>
        <dbReference type="EMBL" id="EAQ80569.1"/>
    </source>
</evidence>
<dbReference type="RefSeq" id="WP_002650803.1">
    <property type="nucleotide sequence ID" value="NZ_CH672376.1"/>
</dbReference>
<comment type="caution">
    <text evidence="1">The sequence shown here is derived from an EMBL/GenBank/DDBJ whole genome shotgun (WGS) entry which is preliminary data.</text>
</comment>
<dbReference type="Proteomes" id="UP000004358">
    <property type="component" value="Unassembled WGS sequence"/>
</dbReference>
<dbReference type="STRING" id="314230.DSM3645_14525"/>
<dbReference type="InterPro" id="IPR017642">
    <property type="entry name" value="DNA_S_mod_DndB"/>
</dbReference>
<sequence length="382" mass="42826">MARRKNDTVSPIQRRALRIDQNVDHPLYMFTLTSSELLQVADISRISRDEDGKLLGYQRPDVRQHVQNIVDYLDSDSIIFPNSIILALSSSVKFKQSRGPATDDGFAKAGTIEIHLPTGDGPKPAWIVDGQQRALALSKCKRRDLAIPVNAFIADEVDLQRDQFLRVNSSKPLPRGLITELLPEVSSNLPANLSAKKMPSAICDWLNREKSSPFFGIIKRASTPKEQKPETVIVDNSIVKMVEESLSQPSGCLFSYRNIATGETDFDGITSLLVVYWSAVREVFPEAWGKPPSKSRLMHGAGLRAMGRLMDRIMPVINLREKSAKADIIRELKLVAPICRWTKGNWDDMDGMKWNDVNNVPRHINILSSVLIRGYLQAKGNR</sequence>
<dbReference type="NCBIfam" id="NF041060">
    <property type="entry name" value="DpdB"/>
    <property type="match status" value="1"/>
</dbReference>